<reference evidence="2" key="1">
    <citation type="journal article" date="2017" name="Nat. Ecol. Evol.">
        <title>Genome expansion and lineage-specific genetic innovations in the forest pathogenic fungi Armillaria.</title>
        <authorList>
            <person name="Sipos G."/>
            <person name="Prasanna A.N."/>
            <person name="Walter M.C."/>
            <person name="O'Connor E."/>
            <person name="Balint B."/>
            <person name="Krizsan K."/>
            <person name="Kiss B."/>
            <person name="Hess J."/>
            <person name="Varga T."/>
            <person name="Slot J."/>
            <person name="Riley R."/>
            <person name="Boka B."/>
            <person name="Rigling D."/>
            <person name="Barry K."/>
            <person name="Lee J."/>
            <person name="Mihaltcheva S."/>
            <person name="LaButti K."/>
            <person name="Lipzen A."/>
            <person name="Waldron R."/>
            <person name="Moloney N.M."/>
            <person name="Sperisen C."/>
            <person name="Kredics L."/>
            <person name="Vagvoelgyi C."/>
            <person name="Patrignani A."/>
            <person name="Fitzpatrick D."/>
            <person name="Nagy I."/>
            <person name="Doyle S."/>
            <person name="Anderson J.B."/>
            <person name="Grigoriev I.V."/>
            <person name="Gueldener U."/>
            <person name="Muensterkoetter M."/>
            <person name="Nagy L.G."/>
        </authorList>
    </citation>
    <scope>NUCLEOTIDE SEQUENCE [LARGE SCALE GENOMIC DNA]</scope>
    <source>
        <strain evidence="2">28-4</strain>
    </source>
</reference>
<gene>
    <name evidence="1" type="ORF">ARMSODRAFT_368632</name>
</gene>
<proteinExistence type="predicted"/>
<evidence type="ECO:0000313" key="2">
    <source>
        <dbReference type="Proteomes" id="UP000218334"/>
    </source>
</evidence>
<organism evidence="1 2">
    <name type="scientific">Armillaria solidipes</name>
    <dbReference type="NCBI Taxonomy" id="1076256"/>
    <lineage>
        <taxon>Eukaryota</taxon>
        <taxon>Fungi</taxon>
        <taxon>Dikarya</taxon>
        <taxon>Basidiomycota</taxon>
        <taxon>Agaricomycotina</taxon>
        <taxon>Agaricomycetes</taxon>
        <taxon>Agaricomycetidae</taxon>
        <taxon>Agaricales</taxon>
        <taxon>Marasmiineae</taxon>
        <taxon>Physalacriaceae</taxon>
        <taxon>Armillaria</taxon>
    </lineage>
</organism>
<dbReference type="EMBL" id="KZ293442">
    <property type="protein sequence ID" value="PBK66077.1"/>
    <property type="molecule type" value="Genomic_DNA"/>
</dbReference>
<evidence type="ECO:0000313" key="1">
    <source>
        <dbReference type="EMBL" id="PBK66077.1"/>
    </source>
</evidence>
<dbReference type="Proteomes" id="UP000218334">
    <property type="component" value="Unassembled WGS sequence"/>
</dbReference>
<name>A0A2H3BNE2_9AGAR</name>
<keyword evidence="2" id="KW-1185">Reference proteome</keyword>
<protein>
    <submittedName>
        <fullName evidence="1">Uncharacterized protein</fullName>
    </submittedName>
</protein>
<dbReference type="AlphaFoldDB" id="A0A2H3BNE2"/>
<accession>A0A2H3BNE2</accession>
<sequence>MSACNHAVFSARSTIGSLFASKDTIGLGIIFPFNFSSQEEARIAIVASPSMSRSRAKFWLDSSSPIFHPSISTSYSKHLSQTTKSEPYKDFSSNRLSSNRQAHSSYPYFEMRRCLRHQCFHYGIQRKTCLHQRFRFHFQAIQWIGPWRPSYEK</sequence>